<evidence type="ECO:0000313" key="3">
    <source>
        <dbReference type="Proteomes" id="UP000014174"/>
    </source>
</evidence>
<dbReference type="SFLD" id="SFLDS00005">
    <property type="entry name" value="Isoprenoid_Synthase_Type_I"/>
    <property type="match status" value="1"/>
</dbReference>
<dbReference type="SFLD" id="SFLDG01018">
    <property type="entry name" value="Squalene/Phytoene_Synthase_Lik"/>
    <property type="match status" value="1"/>
</dbReference>
<dbReference type="Gene3D" id="1.10.600.10">
    <property type="entry name" value="Farnesyl Diphosphate Synthase"/>
    <property type="match status" value="1"/>
</dbReference>
<evidence type="ECO:0000313" key="2">
    <source>
        <dbReference type="EMBL" id="EOR94631.1"/>
    </source>
</evidence>
<dbReference type="GO" id="GO:0016117">
    <property type="term" value="P:carotenoid biosynthetic process"/>
    <property type="evidence" value="ECO:0007669"/>
    <property type="project" value="UniProtKB-ARBA"/>
</dbReference>
<dbReference type="InterPro" id="IPR008949">
    <property type="entry name" value="Isoprenoid_synthase_dom_sf"/>
</dbReference>
<dbReference type="InterPro" id="IPR033904">
    <property type="entry name" value="Trans_IPPS_HH"/>
</dbReference>
<organism evidence="2 3">
    <name type="scientific">Arcticibacter svalbardensis MN12-7</name>
    <dbReference type="NCBI Taxonomy" id="1150600"/>
    <lineage>
        <taxon>Bacteria</taxon>
        <taxon>Pseudomonadati</taxon>
        <taxon>Bacteroidota</taxon>
        <taxon>Sphingobacteriia</taxon>
        <taxon>Sphingobacteriales</taxon>
        <taxon>Sphingobacteriaceae</taxon>
        <taxon>Arcticibacter</taxon>
    </lineage>
</organism>
<dbReference type="GO" id="GO:0051996">
    <property type="term" value="F:squalene synthase [NAD(P)H] activity"/>
    <property type="evidence" value="ECO:0007669"/>
    <property type="project" value="InterPro"/>
</dbReference>
<name>R9GSF0_9SPHI</name>
<dbReference type="STRING" id="1150600.ADIARSV_2229"/>
<dbReference type="CDD" id="cd00683">
    <property type="entry name" value="Trans_IPPS_HH"/>
    <property type="match status" value="1"/>
</dbReference>
<comment type="caution">
    <text evidence="2">The sequence shown here is derived from an EMBL/GenBank/DDBJ whole genome shotgun (WGS) entry which is preliminary data.</text>
</comment>
<reference evidence="2 3" key="1">
    <citation type="journal article" date="2013" name="Genome Announc.">
        <title>Draft Genome Sequence of Arcticibacter svalbardensis Strain MN12-7T, a Member of the Family Sphingobacteriaceae Isolated from an Arctic Soil Sample.</title>
        <authorList>
            <person name="Shivaji S."/>
            <person name="Ara S."/>
            <person name="Prasad S."/>
            <person name="Manasa B.P."/>
            <person name="Begum Z."/>
            <person name="Singh A."/>
            <person name="Kumar Pinnaka A."/>
        </authorList>
    </citation>
    <scope>NUCLEOTIDE SEQUENCE [LARGE SCALE GENOMIC DNA]</scope>
    <source>
        <strain evidence="2 3">MN12-7</strain>
    </source>
</reference>
<dbReference type="EMBL" id="AQPN01000079">
    <property type="protein sequence ID" value="EOR94631.1"/>
    <property type="molecule type" value="Genomic_DNA"/>
</dbReference>
<dbReference type="SUPFAM" id="SSF48576">
    <property type="entry name" value="Terpenoid synthases"/>
    <property type="match status" value="1"/>
</dbReference>
<protein>
    <submittedName>
        <fullName evidence="2">Phytoene synthase</fullName>
        <ecNumber evidence="2">2.5.1.32</ecNumber>
    </submittedName>
</protein>
<dbReference type="PATRIC" id="fig|1150600.3.peg.2203"/>
<proteinExistence type="predicted"/>
<gene>
    <name evidence="2" type="ORF">ADIARSV_2229</name>
</gene>
<dbReference type="InterPro" id="IPR019845">
    <property type="entry name" value="Squalene/phytoene_synthase_CS"/>
</dbReference>
<dbReference type="PROSITE" id="PS01045">
    <property type="entry name" value="SQUALEN_PHYTOEN_SYN_2"/>
    <property type="match status" value="1"/>
</dbReference>
<sequence>MGIRAFHKELHNPIYAIYGFVRYADEIVDTFHDFDKVQMIRQFGLDTFEAIERKVSINPVLHAFQQVVNQYHIDRNLIEAFLKSMEMDLEKVTYTPRLFNEYIYGSAEVVGLMCLKVFCNGQTDLYNSLLPNAQKLGAAFQKINFLRDIRSDFEDKGRVYFPGIDFLCFTEEDKKDIEADIKSDFDAALIGIRGLPRKSRAGVYVAYIYYLDLFYKIKDNPAKTLSSKRIRVSDKRKLWLMARALFTERVIGI</sequence>
<keyword evidence="1 2" id="KW-0808">Transferase</keyword>
<dbReference type="InterPro" id="IPR002060">
    <property type="entry name" value="Squ/phyt_synthse"/>
</dbReference>
<keyword evidence="3" id="KW-1185">Reference proteome</keyword>
<dbReference type="Proteomes" id="UP000014174">
    <property type="component" value="Unassembled WGS sequence"/>
</dbReference>
<dbReference type="PANTHER" id="PTHR31480">
    <property type="entry name" value="BIFUNCTIONAL LYCOPENE CYCLASE/PHYTOENE SYNTHASE"/>
    <property type="match status" value="1"/>
</dbReference>
<dbReference type="eggNOG" id="COG1562">
    <property type="taxonomic scope" value="Bacteria"/>
</dbReference>
<dbReference type="AlphaFoldDB" id="R9GSF0"/>
<accession>R9GSF0</accession>
<evidence type="ECO:0000256" key="1">
    <source>
        <dbReference type="ARBA" id="ARBA00022679"/>
    </source>
</evidence>
<dbReference type="Pfam" id="PF00494">
    <property type="entry name" value="SQS_PSY"/>
    <property type="match status" value="1"/>
</dbReference>
<dbReference type="EC" id="2.5.1.32" evidence="2"/>